<dbReference type="InterPro" id="IPR041099">
    <property type="entry name" value="FAS1_N"/>
</dbReference>
<dbReference type="FunFam" id="3.20.20.70:FF:000078">
    <property type="entry name" value="Fatty acid synthase beta subunit dehydratase"/>
    <property type="match status" value="1"/>
</dbReference>
<dbReference type="GO" id="GO:0019171">
    <property type="term" value="F:(3R)-hydroxyacyl-[acyl-carrier-protein] dehydratase activity"/>
    <property type="evidence" value="ECO:0007669"/>
    <property type="project" value="UniProtKB-EC"/>
</dbReference>
<dbReference type="GO" id="GO:0004314">
    <property type="term" value="F:[acyl-carrier-protein] S-malonyltransferase activity"/>
    <property type="evidence" value="ECO:0007669"/>
    <property type="project" value="UniProtKB-EC"/>
</dbReference>
<dbReference type="GO" id="GO:0004321">
    <property type="term" value="F:fatty-acyl-CoA synthase activity"/>
    <property type="evidence" value="ECO:0007669"/>
    <property type="project" value="UniProtKB-EC"/>
</dbReference>
<dbReference type="Gene3D" id="3.30.70.3330">
    <property type="match status" value="1"/>
</dbReference>
<feature type="region of interest" description="Disordered" evidence="18">
    <location>
        <begin position="96"/>
        <end position="126"/>
    </location>
</feature>
<dbReference type="GO" id="GO:0006633">
    <property type="term" value="P:fatty acid biosynthetic process"/>
    <property type="evidence" value="ECO:0007669"/>
    <property type="project" value="InterPro"/>
</dbReference>
<reference evidence="20" key="1">
    <citation type="journal article" date="2014" name="PLoS Genet.">
        <title>Signature Gene Expression Reveals Novel Clues to the Molecular Mechanisms of Dimorphic Transition in Penicillium marneffei.</title>
        <authorList>
            <person name="Yang E."/>
            <person name="Wang G."/>
            <person name="Cai J."/>
            <person name="Woo P.C."/>
            <person name="Lau S.K."/>
            <person name="Yuen K.-Y."/>
            <person name="Chow W.-N."/>
            <person name="Lin X."/>
        </authorList>
    </citation>
    <scope>NUCLEOTIDE SEQUENCE [LARGE SCALE GENOMIC DNA]</scope>
    <source>
        <strain evidence="20">PM1</strain>
    </source>
</reference>
<evidence type="ECO:0000256" key="6">
    <source>
        <dbReference type="ARBA" id="ARBA00022857"/>
    </source>
</evidence>
<evidence type="ECO:0000256" key="12">
    <source>
        <dbReference type="ARBA" id="ARBA00048237"/>
    </source>
</evidence>
<comment type="similarity">
    <text evidence="3">Belongs to the fungal fatty acid synthetase subunit beta family.</text>
</comment>
<sequence>MATCEHRTDFNVSLPLDPIELYSIKNPVSQPPLAPNHTLLPPRPSDIGVLFDKNHLLATSSADISRGHKKNIMHRQIASPTPETLAALGSSYAVLTPPSDLSEEDSPRDTPPSESSHEDDENPIPTLVLPLEDSNIIPADLYSLASVMRDRFFQHIGTPTAASDELLPQESLVELITDFLDFSSKSLLKWPGANRTSRQRLLRALLDHLEQNVLTDDIHAIAVRSSDDSERTVKIIRSYYSACHAAGRPISQHQSALLDSVVGGDSKLYAVLGGQGITTAYLDELREIQTTYRSFVEDYIETMGEFLKSLASQPDVCQHYQHGLDIIKWLRYPETTPDVGYLASSRVSFPIIGIVQLAQYMASLKVLGQNPLTFNPSLSGIAGHSQGLVVATAIAGASSWASFIDLSHTAIEILFSIGVVSQQVFPETSPDPKIVADSVSNDEGTPSSMLSIRGISEAQVQEHVDVSNKYLPDDRQISIALANGPRNFVVAGPATSLCGLNARLRRFKVSAEVDQARIPSKERKSTLTNLFLPISVPFHTNYLLPAIPILKRRLGHISLPSNSLQIPVYDTNTGDDLSSLGSENLLDKIIYQITVAPVRWLKASVLESATHILDFGPGGSSGIGVVTSHNKQGTGVRVIMAGALVGKSSEVGYKSELFSKKKDSIVASKNWVKRFSPKLIRTIDGQTHIETRMSQLLHMPPIMVAGMTPTTVSWRFVSATINAGYHIELAGGGYRDAAAMTVALNNIVASIPPGRGVSINIIYVDPRAVAWQIPLLEKLHAEGIPIDGLTIGAGVPSVEISQGYINDLGLKYIAFKPSSVKTIKKVISIAKANPTFPILLQWTGGRAGGHHSCEDFHTPILETYGQIRDCENIILVAGSGFGSAEDAYPYFTGAWSKAFGCPPMPFDGMLMGSRMMTAKEAGTSLGAKKQIVETVGLDDSQWEKTFKGAAGGVITVISEMGEPMHVLANRGMRFWAEMDTFFKMPKGQMVAELEKRSAYIIKKLNADFQKPWFGKNTAGEAVQLKQMTYHEVVVRMVELMYISARGVWIDPSLQTLTGDFIRRVEERFATNTNNGFILSDNADLSAPQGVLDALVKAYPDITEHIITPLDVQFFLSLCLRPGKKPVPFVPVLDENLSFYFKKDSLWQSENLWAVVDNDADRTQILHGPVAAKNATTYDEPVQDMLDNINNGLVSSLLNEAYGGDVKNVPVRKTPLEITPESQWSDSERIVSIVESSESVAYEISSPHDDLPSPSSWFKMLAGDQYTWRYALFTSETVISGTKRLPNPIRKICTPSSNLRVTFENHSEPSKMVITIQAASALEQTGTIVKIRTQGNQNIVVDCILSPTTSHVPPTLRLVFSYHPEAVYAPIREISDGLIDEVSEFYRSLWFGNQQLDFDAQTTQEFSGETITITRESISSFLQATGSSSEAYLSRANQELPAPLDFGIVIAWKALLKPIFLKQIGGNILNLVHLSNKFKRVEGAGILKAGDTVSTSSRITAVRIQDAGKVVEVLAVVTKDGRPVMEVVSAFMYRGTYTDFESTFERKVESSMQVHLDSRKAVAILQSKPWFQLTNPDSELLGRTFIFRLETRTQAKATATYGTVFEQQATDGEHPVASINYTTAPSLTNPILRYLSTHGSEVEGPVVLEKAIPVHGASGIPLVRPMGSAAYAKVSGDFNPIHVSNTFALLAGLPGPIVHGMHTSSAIGSLLETWTAKGCIGAVRSFEASFVGMVLPDDEVEVEFWHTAMMKGRKVIKITAKKVESGEMVLKGEAEVEQQRSAYLFTGQGSQEQNMGMDLYASSQVARAVWDIADKFYLKTYGFEITRIVKENPKELTIHFGGVNGRRIRQNYLALTLQTTGDDGKPMLEKVFKDIDEETESYTFRSPKGVLHATQFTQAAITLVELARYKDMQARGLIPDNCNFAGHSLGEYPALASFAEIMSIEQLVAICFYRGMAMQVTVKRDEQGASDYSLCAVNPSRVSRIFNEKMLRFITKTISQQTGWLLEIVNFNISNRQYVCAGELIALDCLTKLLDRIAKGLNVEWINRSGSGTDEEAVFVSTLHSIIQEAQARKTRVELKRGTGITPLEGIDVPFHSTFLRPGVSTFREFLASKIDPANIDAKKLVNRWVPNLTGKPFKNDRKLNKLGMTKFLKWVFLRIRITTCKTQSFSHAYGRRRGCYLVIGANGALMLQKLATMPTSTKLDENWTKTTDAGERRRIQNRLAQRNYRNNIKQRLRQLELLNAGNLSREENSEDEVLQQQQHNTMAYPVSQPPTSRPDNSCSWLSNQNEISVTGHAEIQMDMTSQIEPSQFMFGLSTPHSTKLPSPPTQPQQYNYFANPSPPQEQHPALAFDRQSFSQATLPPGIQSQYQNRQTPTGTKSDPSTQSNFGVGLIPTSNGTKNIPVPPYPAAPASGTPLHHAAANGHLHIVRFLVLKGANLTARNESGQTVLHIAAERGHEGVIEHALNHGEGGDAKAFIDWVDDEGYTALHRAAAGGHEDCVRVLVEAGAEIESSNKSAMLISTIFSKQE</sequence>
<dbReference type="InterPro" id="IPR003965">
    <property type="entry name" value="Fatty_acid_synthase"/>
</dbReference>
<protein>
    <submittedName>
        <fullName evidence="20">Fatty acid synthase subunit beta</fullName>
    </submittedName>
</protein>
<dbReference type="GO" id="GO:0004318">
    <property type="term" value="F:enoyl-[acyl-carrier-protein] reductase (NADH) activity"/>
    <property type="evidence" value="ECO:0007669"/>
    <property type="project" value="UniProtKB-EC"/>
</dbReference>
<dbReference type="InterPro" id="IPR029069">
    <property type="entry name" value="HotDog_dom_sf"/>
</dbReference>
<dbReference type="Pfam" id="PF13452">
    <property type="entry name" value="FAS1_DH_region"/>
    <property type="match status" value="1"/>
</dbReference>
<dbReference type="Gene3D" id="1.20.1050.120">
    <property type="match status" value="1"/>
</dbReference>
<dbReference type="SUPFAM" id="SSF52151">
    <property type="entry name" value="FabD/lysophospholipase-like"/>
    <property type="match status" value="2"/>
</dbReference>
<dbReference type="InterPro" id="IPR014043">
    <property type="entry name" value="Acyl_transferase_dom"/>
</dbReference>
<dbReference type="eggNOG" id="ENOG502QQJX">
    <property type="taxonomic scope" value="Eukaryota"/>
</dbReference>
<dbReference type="EMBL" id="JPOX01000033">
    <property type="protein sequence ID" value="KFX43729.1"/>
    <property type="molecule type" value="Genomic_DNA"/>
</dbReference>
<accession>A0A093V160</accession>
<feature type="repeat" description="ANK" evidence="17">
    <location>
        <begin position="2446"/>
        <end position="2470"/>
    </location>
</feature>
<dbReference type="InterPro" id="IPR013785">
    <property type="entry name" value="Aldolase_TIM"/>
</dbReference>
<feature type="region of interest" description="Disordered" evidence="18">
    <location>
        <begin position="2362"/>
        <end position="2408"/>
    </location>
</feature>
<evidence type="ECO:0000256" key="8">
    <source>
        <dbReference type="ARBA" id="ARBA00023027"/>
    </source>
</evidence>
<keyword evidence="17" id="KW-0040">ANK repeat</keyword>
<evidence type="ECO:0000256" key="2">
    <source>
        <dbReference type="ARBA" id="ARBA00005179"/>
    </source>
</evidence>
<dbReference type="InterPro" id="IPR036770">
    <property type="entry name" value="Ankyrin_rpt-contain_sf"/>
</dbReference>
<dbReference type="Gene3D" id="1.20.930.70">
    <property type="match status" value="1"/>
</dbReference>
<dbReference type="Gene3D" id="3.40.366.10">
    <property type="entry name" value="Malonyl-Coenzyme A Acyl Carrier Protein, domain 2"/>
    <property type="match status" value="3"/>
</dbReference>
<dbReference type="HOGENOM" id="CLU_000114_5_0_1"/>
<feature type="repeat" description="ANK" evidence="17">
    <location>
        <begin position="2485"/>
        <end position="2517"/>
    </location>
</feature>
<dbReference type="CDD" id="cd03447">
    <property type="entry name" value="FAS_MaoC"/>
    <property type="match status" value="1"/>
</dbReference>
<evidence type="ECO:0000256" key="4">
    <source>
        <dbReference type="ARBA" id="ARBA00022679"/>
    </source>
</evidence>
<dbReference type="InterPro" id="IPR002539">
    <property type="entry name" value="MaoC-like_dom"/>
</dbReference>
<evidence type="ECO:0000256" key="10">
    <source>
        <dbReference type="ARBA" id="ARBA00023268"/>
    </source>
</evidence>
<keyword evidence="7" id="KW-0560">Oxidoreductase</keyword>
<feature type="domain" description="Malonyl-CoA:ACP transacylase (MAT)" evidence="19">
    <location>
        <begin position="1783"/>
        <end position="2064"/>
    </location>
</feature>
<keyword evidence="8" id="KW-0520">NAD</keyword>
<dbReference type="CDD" id="cd14688">
    <property type="entry name" value="bZIP_YAP"/>
    <property type="match status" value="1"/>
</dbReference>
<dbReference type="PANTHER" id="PTHR10982:SF21">
    <property type="entry name" value="FATTY ACID SYNTHASE SUBUNIT BETA"/>
    <property type="match status" value="1"/>
</dbReference>
<dbReference type="Pfam" id="PF16073">
    <property type="entry name" value="SAT"/>
    <property type="match status" value="1"/>
</dbReference>
<dbReference type="FunFam" id="3.30.70.3330:FF:000001">
    <property type="entry name" value="Fatty acid synthase subunit beta dehydratase"/>
    <property type="match status" value="1"/>
</dbReference>
<evidence type="ECO:0000313" key="20">
    <source>
        <dbReference type="EMBL" id="KFX43729.1"/>
    </source>
</evidence>
<dbReference type="Gene3D" id="3.20.20.70">
    <property type="entry name" value="Aldolase class I"/>
    <property type="match status" value="1"/>
</dbReference>
<dbReference type="Pfam" id="PF08354">
    <property type="entry name" value="Fas1-AflB-like_hel"/>
    <property type="match status" value="1"/>
</dbReference>
<dbReference type="PROSITE" id="PS50297">
    <property type="entry name" value="ANK_REP_REGION"/>
    <property type="match status" value="3"/>
</dbReference>
<dbReference type="FunFam" id="3.40.366.10:FF:000007">
    <property type="entry name" value="Fatty acid synthase beta subunit dehydratase"/>
    <property type="match status" value="1"/>
</dbReference>
<dbReference type="Gene3D" id="6.10.60.10">
    <property type="match status" value="1"/>
</dbReference>
<gene>
    <name evidence="20" type="ORF">GQ26_0330650</name>
</gene>
<evidence type="ECO:0000256" key="14">
    <source>
        <dbReference type="ARBA" id="ARBA00048536"/>
    </source>
</evidence>
<dbReference type="SUPFAM" id="SSF51412">
    <property type="entry name" value="Inosine monophosphate dehydrogenase (IMPDH)"/>
    <property type="match status" value="1"/>
</dbReference>
<dbReference type="SMART" id="SM00827">
    <property type="entry name" value="PKS_AT"/>
    <property type="match status" value="1"/>
</dbReference>
<dbReference type="FunFam" id="1.20.930.70:FF:000001">
    <property type="entry name" value="Fatty acid synthase beta subunit dehydratase"/>
    <property type="match status" value="1"/>
</dbReference>
<evidence type="ECO:0000256" key="1">
    <source>
        <dbReference type="ARBA" id="ARBA00001055"/>
    </source>
</evidence>
<dbReference type="InterPro" id="IPR002110">
    <property type="entry name" value="Ankyrin_rpt"/>
</dbReference>
<evidence type="ECO:0000256" key="11">
    <source>
        <dbReference type="ARBA" id="ARBA00033756"/>
    </source>
</evidence>
<dbReference type="Gene3D" id="1.25.40.20">
    <property type="entry name" value="Ankyrin repeat-containing domain"/>
    <property type="match status" value="1"/>
</dbReference>
<dbReference type="InterPro" id="IPR001227">
    <property type="entry name" value="Ac_transferase_dom_sf"/>
</dbReference>
<dbReference type="GO" id="GO:0005835">
    <property type="term" value="C:fatty acid synthase complex"/>
    <property type="evidence" value="ECO:0007669"/>
    <property type="project" value="InterPro"/>
</dbReference>
<evidence type="ECO:0000256" key="15">
    <source>
        <dbReference type="ARBA" id="ARBA00048572"/>
    </source>
</evidence>
<name>A0A093V160_TALMA</name>
<dbReference type="FunFam" id="3.40.366.10:FF:000006">
    <property type="entry name" value="Fatty acid synthase beta subunit dehydratase"/>
    <property type="match status" value="1"/>
</dbReference>
<dbReference type="Pfam" id="PF22235">
    <property type="entry name" value="FAS1_thioest_ins"/>
    <property type="match status" value="1"/>
</dbReference>
<dbReference type="Gene3D" id="3.30.1120.100">
    <property type="match status" value="1"/>
</dbReference>
<keyword evidence="6" id="KW-0521">NADP</keyword>
<feature type="repeat" description="ANK" evidence="17">
    <location>
        <begin position="2413"/>
        <end position="2445"/>
    </location>
</feature>
<keyword evidence="4" id="KW-0808">Transferase</keyword>
<dbReference type="PROSITE" id="PS50088">
    <property type="entry name" value="ANK_REPEAT"/>
    <property type="match status" value="3"/>
</dbReference>
<dbReference type="Gene3D" id="3.10.129.10">
    <property type="entry name" value="Hotdog Thioesterase"/>
    <property type="match status" value="1"/>
</dbReference>
<dbReference type="SUPFAM" id="SSF54637">
    <property type="entry name" value="Thioesterase/thiol ester dehydrase-isomerase"/>
    <property type="match status" value="2"/>
</dbReference>
<dbReference type="Pfam" id="PF12796">
    <property type="entry name" value="Ank_2"/>
    <property type="match status" value="1"/>
</dbReference>
<dbReference type="GO" id="GO:0004313">
    <property type="term" value="F:[acyl-carrier-protein] S-acetyltransferase activity"/>
    <property type="evidence" value="ECO:0007669"/>
    <property type="project" value="UniProtKB-EC"/>
</dbReference>
<evidence type="ECO:0000256" key="5">
    <source>
        <dbReference type="ARBA" id="ARBA00022801"/>
    </source>
</evidence>
<dbReference type="PANTHER" id="PTHR10982">
    <property type="entry name" value="MALONYL COA-ACYL CARRIER PROTEIN TRANSACYLASE"/>
    <property type="match status" value="1"/>
</dbReference>
<evidence type="ECO:0000256" key="17">
    <source>
        <dbReference type="PROSITE-ProRule" id="PRU00023"/>
    </source>
</evidence>
<evidence type="ECO:0000256" key="16">
    <source>
        <dbReference type="ARBA" id="ARBA00048835"/>
    </source>
</evidence>
<organism evidence="20">
    <name type="scientific">Talaromyces marneffei PM1</name>
    <dbReference type="NCBI Taxonomy" id="1077442"/>
    <lineage>
        <taxon>Eukaryota</taxon>
        <taxon>Fungi</taxon>
        <taxon>Dikarya</taxon>
        <taxon>Ascomycota</taxon>
        <taxon>Pezizomycotina</taxon>
        <taxon>Eurotiomycetes</taxon>
        <taxon>Eurotiomycetidae</taxon>
        <taxon>Eurotiales</taxon>
        <taxon>Trichocomaceae</taxon>
        <taxon>Talaromyces</taxon>
        <taxon>Talaromyces sect. Talaromyces</taxon>
    </lineage>
</organism>
<comment type="catalytic activity">
    <reaction evidence="16">
        <text>holo-[ACP] + acetyl-CoA = acetyl-[ACP] + CoA</text>
        <dbReference type="Rhea" id="RHEA:41788"/>
        <dbReference type="Rhea" id="RHEA-COMP:9621"/>
        <dbReference type="Rhea" id="RHEA-COMP:9685"/>
        <dbReference type="ChEBI" id="CHEBI:57287"/>
        <dbReference type="ChEBI" id="CHEBI:57288"/>
        <dbReference type="ChEBI" id="CHEBI:64479"/>
        <dbReference type="ChEBI" id="CHEBI:78446"/>
        <dbReference type="EC" id="2.3.1.38"/>
    </reaction>
</comment>
<dbReference type="Pfam" id="PF17828">
    <property type="entry name" value="FAS_N"/>
    <property type="match status" value="1"/>
</dbReference>
<dbReference type="GO" id="GO:0004312">
    <property type="term" value="F:fatty acid synthase activity"/>
    <property type="evidence" value="ECO:0007669"/>
    <property type="project" value="InterPro"/>
</dbReference>
<comment type="catalytic activity">
    <reaction evidence="14">
        <text>(9Z)-octadecenoyl-[ACP] + H2O = (9Z)-octadecenoate + holo-[ACP] + H(+)</text>
        <dbReference type="Rhea" id="RHEA:15057"/>
        <dbReference type="Rhea" id="RHEA-COMP:9685"/>
        <dbReference type="Rhea" id="RHEA-COMP:9924"/>
        <dbReference type="ChEBI" id="CHEBI:15377"/>
        <dbReference type="ChEBI" id="CHEBI:15378"/>
        <dbReference type="ChEBI" id="CHEBI:30823"/>
        <dbReference type="ChEBI" id="CHEBI:64479"/>
        <dbReference type="ChEBI" id="CHEBI:78783"/>
        <dbReference type="EC" id="3.1.2.14"/>
    </reaction>
</comment>
<dbReference type="InterPro" id="IPR013565">
    <property type="entry name" value="Fas1/AflB-like_central"/>
</dbReference>
<dbReference type="InterPro" id="IPR039569">
    <property type="entry name" value="FAS1-like_DH_region"/>
</dbReference>
<comment type="caution">
    <text evidence="20">The sequence shown here is derived from an EMBL/GenBank/DDBJ whole genome shotgun (WGS) entry which is preliminary data.</text>
</comment>
<comment type="subunit">
    <text evidence="11">[Alpha(6)beta(6)] hexamers of two multifunctional subunits (alpha and beta).</text>
</comment>
<comment type="catalytic activity">
    <reaction evidence="1">
        <text>a (3R)-hydroxyacyl-[ACP] = a (2E)-enoyl-[ACP] + H2O</text>
        <dbReference type="Rhea" id="RHEA:13097"/>
        <dbReference type="Rhea" id="RHEA-COMP:9925"/>
        <dbReference type="Rhea" id="RHEA-COMP:9945"/>
        <dbReference type="ChEBI" id="CHEBI:15377"/>
        <dbReference type="ChEBI" id="CHEBI:78784"/>
        <dbReference type="ChEBI" id="CHEBI:78827"/>
        <dbReference type="EC" id="4.2.1.59"/>
    </reaction>
</comment>
<keyword evidence="5" id="KW-0378">Hydrolase</keyword>
<dbReference type="Pfam" id="PF00698">
    <property type="entry name" value="Acyl_transf_1"/>
    <property type="match status" value="1"/>
</dbReference>
<keyword evidence="10" id="KW-0511">Multifunctional enzyme</keyword>
<dbReference type="Pfam" id="PF01575">
    <property type="entry name" value="MaoC_dehydratas"/>
    <property type="match status" value="1"/>
</dbReference>
<dbReference type="PRINTS" id="PR01483">
    <property type="entry name" value="FASYNTHASE"/>
</dbReference>
<dbReference type="GO" id="GO:0016297">
    <property type="term" value="F:fatty acyl-[ACP] hydrolase activity"/>
    <property type="evidence" value="ECO:0007669"/>
    <property type="project" value="UniProtKB-EC"/>
</dbReference>
<proteinExistence type="inferred from homology"/>
<dbReference type="InterPro" id="IPR040883">
    <property type="entry name" value="FAS_meander"/>
</dbReference>
<comment type="catalytic activity">
    <reaction evidence="12">
        <text>acetyl-CoA + n malonyl-CoA + 2n NADPH + 4n H(+) = a long-chain-acyl-CoA + n CoA + n CO2 + 2n NADP(+).</text>
        <dbReference type="EC" id="2.3.1.86"/>
    </reaction>
</comment>
<keyword evidence="9" id="KW-0456">Lyase</keyword>
<dbReference type="SUPFAM" id="SSF48403">
    <property type="entry name" value="Ankyrin repeat"/>
    <property type="match status" value="1"/>
</dbReference>
<feature type="compositionally biased region" description="Polar residues" evidence="18">
    <location>
        <begin position="2362"/>
        <end position="2401"/>
    </location>
</feature>
<evidence type="ECO:0000256" key="13">
    <source>
        <dbReference type="ARBA" id="ARBA00048462"/>
    </source>
</evidence>
<dbReference type="Gene3D" id="6.20.240.10">
    <property type="match status" value="1"/>
</dbReference>
<feature type="region of interest" description="Disordered" evidence="18">
    <location>
        <begin position="2317"/>
        <end position="2348"/>
    </location>
</feature>
<comment type="pathway">
    <text evidence="2">Secondary metabolite biosynthesis.</text>
</comment>
<dbReference type="SMART" id="SM00248">
    <property type="entry name" value="ANK"/>
    <property type="match status" value="3"/>
</dbReference>
<evidence type="ECO:0000256" key="7">
    <source>
        <dbReference type="ARBA" id="ARBA00023002"/>
    </source>
</evidence>
<evidence type="ECO:0000256" key="18">
    <source>
        <dbReference type="SAM" id="MobiDB-lite"/>
    </source>
</evidence>
<comment type="catalytic activity">
    <reaction evidence="15">
        <text>a 2,3-saturated acyl-[ACP] + NAD(+) = a (2E)-enoyl-[ACP] + NADH + H(+)</text>
        <dbReference type="Rhea" id="RHEA:10240"/>
        <dbReference type="Rhea" id="RHEA-COMP:9925"/>
        <dbReference type="Rhea" id="RHEA-COMP:9926"/>
        <dbReference type="ChEBI" id="CHEBI:15378"/>
        <dbReference type="ChEBI" id="CHEBI:57540"/>
        <dbReference type="ChEBI" id="CHEBI:57945"/>
        <dbReference type="ChEBI" id="CHEBI:78784"/>
        <dbReference type="ChEBI" id="CHEBI:78785"/>
        <dbReference type="EC" id="1.3.1.9"/>
    </reaction>
</comment>
<dbReference type="InterPro" id="IPR016035">
    <property type="entry name" value="Acyl_Trfase/lysoPLipase"/>
</dbReference>
<comment type="catalytic activity">
    <reaction evidence="13">
        <text>holo-[ACP] + malonyl-CoA = malonyl-[ACP] + CoA</text>
        <dbReference type="Rhea" id="RHEA:41792"/>
        <dbReference type="Rhea" id="RHEA-COMP:9623"/>
        <dbReference type="Rhea" id="RHEA-COMP:9685"/>
        <dbReference type="ChEBI" id="CHEBI:57287"/>
        <dbReference type="ChEBI" id="CHEBI:57384"/>
        <dbReference type="ChEBI" id="CHEBI:64479"/>
        <dbReference type="ChEBI" id="CHEBI:78449"/>
        <dbReference type="EC" id="2.3.1.39"/>
    </reaction>
</comment>
<dbReference type="InterPro" id="IPR050830">
    <property type="entry name" value="Fungal_FAS"/>
</dbReference>
<dbReference type="Pfam" id="PF17951">
    <property type="entry name" value="FAS_meander"/>
    <property type="match status" value="1"/>
</dbReference>
<evidence type="ECO:0000256" key="3">
    <source>
        <dbReference type="ARBA" id="ARBA00010009"/>
    </source>
</evidence>
<dbReference type="InterPro" id="IPR032088">
    <property type="entry name" value="SAT"/>
</dbReference>
<evidence type="ECO:0000256" key="9">
    <source>
        <dbReference type="ARBA" id="ARBA00023239"/>
    </source>
</evidence>
<evidence type="ECO:0000259" key="19">
    <source>
        <dbReference type="SMART" id="SM00827"/>
    </source>
</evidence>